<dbReference type="Pfam" id="PF05166">
    <property type="entry name" value="YcgL"/>
    <property type="match status" value="1"/>
</dbReference>
<gene>
    <name evidence="3" type="ORF">HNR38_001151</name>
</gene>
<protein>
    <recommendedName>
        <fullName evidence="1">YcgL domain-containing protein HNR38_001151</fullName>
    </recommendedName>
</protein>
<sequence length="98" mass="11464">MINDREFVSVFRSSKKGDTYIYVRRSQDWNELPEALRSIFGTPVHAMDLLLDRNKVLARTSGAEVLDALAEKDFYLQLPEEQDTYIVDFKRKIEQHGQ</sequence>
<dbReference type="PANTHER" id="PTHR38109:SF1">
    <property type="entry name" value="PROTEIN YCGL"/>
    <property type="match status" value="1"/>
</dbReference>
<accession>A0A840U6C5</accession>
<name>A0A840U6C5_9GAMM</name>
<dbReference type="EMBL" id="JACHFE010000002">
    <property type="protein sequence ID" value="MBB5320679.1"/>
    <property type="molecule type" value="Genomic_DNA"/>
</dbReference>
<evidence type="ECO:0000313" key="4">
    <source>
        <dbReference type="Proteomes" id="UP000591735"/>
    </source>
</evidence>
<dbReference type="InterPro" id="IPR038068">
    <property type="entry name" value="YcgL-like_sf"/>
</dbReference>
<reference evidence="3 4" key="1">
    <citation type="submission" date="2020-08" db="EMBL/GenBank/DDBJ databases">
        <title>Genomic Encyclopedia of Type Strains, Phase IV (KMG-IV): sequencing the most valuable type-strain genomes for metagenomic binning, comparative biology and taxonomic classification.</title>
        <authorList>
            <person name="Goeker M."/>
        </authorList>
    </citation>
    <scope>NUCLEOTIDE SEQUENCE [LARGE SCALE GENOMIC DNA]</scope>
    <source>
        <strain evidence="3 4">DSM 22359</strain>
    </source>
</reference>
<dbReference type="InterPro" id="IPR027354">
    <property type="entry name" value="YcgL_dom"/>
</dbReference>
<dbReference type="AlphaFoldDB" id="A0A840U6C5"/>
<organism evidence="3 4">
    <name type="scientific">Marinobacter oulmenensis</name>
    <dbReference type="NCBI Taxonomy" id="643747"/>
    <lineage>
        <taxon>Bacteria</taxon>
        <taxon>Pseudomonadati</taxon>
        <taxon>Pseudomonadota</taxon>
        <taxon>Gammaproteobacteria</taxon>
        <taxon>Pseudomonadales</taxon>
        <taxon>Marinobacteraceae</taxon>
        <taxon>Marinobacter</taxon>
    </lineage>
</organism>
<dbReference type="PANTHER" id="PTHR38109">
    <property type="entry name" value="PROTEIN YCGL"/>
    <property type="match status" value="1"/>
</dbReference>
<evidence type="ECO:0000259" key="2">
    <source>
        <dbReference type="PROSITE" id="PS51648"/>
    </source>
</evidence>
<evidence type="ECO:0000256" key="1">
    <source>
        <dbReference type="HAMAP-Rule" id="MF_01866"/>
    </source>
</evidence>
<keyword evidence="4" id="KW-1185">Reference proteome</keyword>
<evidence type="ECO:0000313" key="3">
    <source>
        <dbReference type="EMBL" id="MBB5320679.1"/>
    </source>
</evidence>
<dbReference type="PROSITE" id="PS51648">
    <property type="entry name" value="YCGL"/>
    <property type="match status" value="1"/>
</dbReference>
<dbReference type="SUPFAM" id="SSF160191">
    <property type="entry name" value="YcgL-like"/>
    <property type="match status" value="1"/>
</dbReference>
<proteinExistence type="inferred from homology"/>
<feature type="domain" description="YcgL" evidence="2">
    <location>
        <begin position="6"/>
        <end position="90"/>
    </location>
</feature>
<dbReference type="Proteomes" id="UP000591735">
    <property type="component" value="Unassembled WGS sequence"/>
</dbReference>
<dbReference type="HAMAP" id="MF_01866">
    <property type="entry name" value="UPF0745"/>
    <property type="match status" value="1"/>
</dbReference>
<comment type="caution">
    <text evidence="3">The sequence shown here is derived from an EMBL/GenBank/DDBJ whole genome shotgun (WGS) entry which is preliminary data.</text>
</comment>
<dbReference type="Gene3D" id="3.10.510.20">
    <property type="entry name" value="YcgL domain"/>
    <property type="match status" value="1"/>
</dbReference>